<feature type="region of interest" description="Disordered" evidence="1">
    <location>
        <begin position="183"/>
        <end position="221"/>
    </location>
</feature>
<protein>
    <submittedName>
        <fullName evidence="2">Uncharacterized protein</fullName>
    </submittedName>
</protein>
<feature type="compositionally biased region" description="Acidic residues" evidence="1">
    <location>
        <begin position="211"/>
        <end position="221"/>
    </location>
</feature>
<evidence type="ECO:0000313" key="2">
    <source>
        <dbReference type="EMBL" id="CAE8605052.1"/>
    </source>
</evidence>
<gene>
    <name evidence="2" type="ORF">PGLA1383_LOCUS23187</name>
</gene>
<accession>A0A813F3V4</accession>
<evidence type="ECO:0000313" key="3">
    <source>
        <dbReference type="Proteomes" id="UP000654075"/>
    </source>
</evidence>
<name>A0A813F3V4_POLGL</name>
<evidence type="ECO:0000256" key="1">
    <source>
        <dbReference type="SAM" id="MobiDB-lite"/>
    </source>
</evidence>
<dbReference type="EMBL" id="CAJNNV010017303">
    <property type="protein sequence ID" value="CAE8605052.1"/>
    <property type="molecule type" value="Genomic_DNA"/>
</dbReference>
<keyword evidence="3" id="KW-1185">Reference proteome</keyword>
<proteinExistence type="predicted"/>
<organism evidence="2 3">
    <name type="scientific">Polarella glacialis</name>
    <name type="common">Dinoflagellate</name>
    <dbReference type="NCBI Taxonomy" id="89957"/>
    <lineage>
        <taxon>Eukaryota</taxon>
        <taxon>Sar</taxon>
        <taxon>Alveolata</taxon>
        <taxon>Dinophyceae</taxon>
        <taxon>Suessiales</taxon>
        <taxon>Suessiaceae</taxon>
        <taxon>Polarella</taxon>
    </lineage>
</organism>
<dbReference type="AlphaFoldDB" id="A0A813F3V4"/>
<reference evidence="2" key="1">
    <citation type="submission" date="2021-02" db="EMBL/GenBank/DDBJ databases">
        <authorList>
            <person name="Dougan E. K."/>
            <person name="Rhodes N."/>
            <person name="Thang M."/>
            <person name="Chan C."/>
        </authorList>
    </citation>
    <scope>NUCLEOTIDE SEQUENCE</scope>
</reference>
<dbReference type="Proteomes" id="UP000654075">
    <property type="component" value="Unassembled WGS sequence"/>
</dbReference>
<comment type="caution">
    <text evidence="2">The sequence shown here is derived from an EMBL/GenBank/DDBJ whole genome shotgun (WGS) entry which is preliminary data.</text>
</comment>
<feature type="compositionally biased region" description="Basic and acidic residues" evidence="1">
    <location>
        <begin position="193"/>
        <end position="210"/>
    </location>
</feature>
<sequence>MPAAIDWSGHSACVQLSVVSVAFWGLSIWAAVDANSKWQHEATVRNFERAPFKEQLCDVTSSPKLKPIACKTGKGKSCFFVEVPVYISSSDVFAMAKRYRSADLSFQGDEAAARKYASQFTDSGKVACYQFVDDQDDVKLDAGVPEISSEASWINALVAASVLLGGCSCMSCAAGAMLRHQRSQSSVQPSEVKPPEETRLLEPEENRLLEEPEEELATEGL</sequence>